<dbReference type="Ensembl" id="ENSPRET00000029631.1">
    <property type="protein sequence ID" value="ENSPREP00000029298.1"/>
    <property type="gene ID" value="ENSPREG00000019838.1"/>
</dbReference>
<keyword evidence="3" id="KW-1185">Reference proteome</keyword>
<dbReference type="Proteomes" id="UP000242638">
    <property type="component" value="Unassembled WGS sequence"/>
</dbReference>
<protein>
    <submittedName>
        <fullName evidence="2">Uncharacterized protein</fullName>
    </submittedName>
</protein>
<organism evidence="2 3">
    <name type="scientific">Poecilia reticulata</name>
    <name type="common">Guppy</name>
    <name type="synonym">Acanthophacelus reticulatus</name>
    <dbReference type="NCBI Taxonomy" id="8081"/>
    <lineage>
        <taxon>Eukaryota</taxon>
        <taxon>Metazoa</taxon>
        <taxon>Chordata</taxon>
        <taxon>Craniata</taxon>
        <taxon>Vertebrata</taxon>
        <taxon>Euteleostomi</taxon>
        <taxon>Actinopterygii</taxon>
        <taxon>Neopterygii</taxon>
        <taxon>Teleostei</taxon>
        <taxon>Neoteleostei</taxon>
        <taxon>Acanthomorphata</taxon>
        <taxon>Ovalentaria</taxon>
        <taxon>Atherinomorphae</taxon>
        <taxon>Cyprinodontiformes</taxon>
        <taxon>Poeciliidae</taxon>
        <taxon>Poeciliinae</taxon>
        <taxon>Poecilia</taxon>
    </lineage>
</organism>
<dbReference type="AlphaFoldDB" id="A0A3P9Q644"/>
<reference evidence="2" key="3">
    <citation type="submission" date="2025-09" db="UniProtKB">
        <authorList>
            <consortium name="Ensembl"/>
        </authorList>
    </citation>
    <scope>IDENTIFICATION</scope>
    <source>
        <strain evidence="2">Guanapo</strain>
    </source>
</reference>
<feature type="compositionally biased region" description="Polar residues" evidence="1">
    <location>
        <begin position="31"/>
        <end position="43"/>
    </location>
</feature>
<name>A0A3P9Q644_POERE</name>
<evidence type="ECO:0000313" key="2">
    <source>
        <dbReference type="Ensembl" id="ENSPREP00000029298.1"/>
    </source>
</evidence>
<reference evidence="3" key="1">
    <citation type="submission" date="2013-11" db="EMBL/GenBank/DDBJ databases">
        <title>The genomic landscape of the Guanapo guppy.</title>
        <authorList>
            <person name="Kuenstner A."/>
            <person name="Dreyer C."/>
        </authorList>
    </citation>
    <scope>NUCLEOTIDE SEQUENCE</scope>
    <source>
        <strain evidence="3">Guanapo</strain>
    </source>
</reference>
<feature type="region of interest" description="Disordered" evidence="1">
    <location>
        <begin position="1"/>
        <end position="91"/>
    </location>
</feature>
<proteinExistence type="predicted"/>
<sequence length="91" mass="10011">MCDAVGTVHGAAKPDQNQAAEPDRHQAAEPDQNQAAEPDQNQAAEPDRHQALCYHPHATRGSSNPEKMRPRSRFRSSPKATEFGKNLVLLK</sequence>
<accession>A0A3P9Q644</accession>
<evidence type="ECO:0000256" key="1">
    <source>
        <dbReference type="SAM" id="MobiDB-lite"/>
    </source>
</evidence>
<evidence type="ECO:0000313" key="3">
    <source>
        <dbReference type="Proteomes" id="UP000242638"/>
    </source>
</evidence>
<reference evidence="2" key="2">
    <citation type="submission" date="2025-08" db="UniProtKB">
        <authorList>
            <consortium name="Ensembl"/>
        </authorList>
    </citation>
    <scope>IDENTIFICATION</scope>
    <source>
        <strain evidence="2">Guanapo</strain>
    </source>
</reference>